<gene>
    <name evidence="1" type="ordered locus">Mlg_0326</name>
</gene>
<evidence type="ECO:0008006" key="3">
    <source>
        <dbReference type="Google" id="ProtNLM"/>
    </source>
</evidence>
<dbReference type="HOGENOM" id="CLU_065913_1_0_6"/>
<dbReference type="EMBL" id="CP000453">
    <property type="protein sequence ID" value="ABI55681.1"/>
    <property type="molecule type" value="Genomic_DNA"/>
</dbReference>
<dbReference type="Pfam" id="PF07103">
    <property type="entry name" value="DUF1365"/>
    <property type="match status" value="1"/>
</dbReference>
<dbReference type="InterPro" id="IPR010775">
    <property type="entry name" value="DUF1365"/>
</dbReference>
<sequence>MHRRRTAPGYRFEYSHWALLVNLDRLAALPESTGLVRYNRRGLVSFHDRDHGPCDGSPLRPWFDRVLAGQGLDRAGGPAWLLMQPRVLGVGFNPLSLWFGWHRDGRLLAVLAEVHNTFGDRHGYLLHRQGADLGGAVRSRASKCFHVSPFLPLAGEYDFRIRMDEARLTVGIRYSREGENTLTAVQTGSRRPLTGPALLRALARPLPGGAGTLAAIHWQALKIWLRGGRYHPRPAPPQRHITRGGQGPPR</sequence>
<reference evidence="2" key="1">
    <citation type="submission" date="2006-08" db="EMBL/GenBank/DDBJ databases">
        <title>Complete sequence of Alkalilimnicola ehrilichei MLHE-1.</title>
        <authorList>
            <person name="Copeland A."/>
            <person name="Lucas S."/>
            <person name="Lapidus A."/>
            <person name="Barry K."/>
            <person name="Detter J.C."/>
            <person name="Glavina del Rio T."/>
            <person name="Hammon N."/>
            <person name="Israni S."/>
            <person name="Dalin E."/>
            <person name="Tice H."/>
            <person name="Pitluck S."/>
            <person name="Sims D."/>
            <person name="Brettin T."/>
            <person name="Bruce D."/>
            <person name="Han C."/>
            <person name="Tapia R."/>
            <person name="Gilna P."/>
            <person name="Schmutz J."/>
            <person name="Larimer F."/>
            <person name="Land M."/>
            <person name="Hauser L."/>
            <person name="Kyrpides N."/>
            <person name="Mikhailova N."/>
            <person name="Oremland R.S."/>
            <person name="Hoeft S.E."/>
            <person name="Switzer-Blum J."/>
            <person name="Kulp T."/>
            <person name="King G."/>
            <person name="Tabita R."/>
            <person name="Witte B."/>
            <person name="Santini J.M."/>
            <person name="Basu P."/>
            <person name="Hollibaugh J.T."/>
            <person name="Xie G."/>
            <person name="Stolz J.F."/>
            <person name="Richardson P."/>
        </authorList>
    </citation>
    <scope>NUCLEOTIDE SEQUENCE [LARGE SCALE GENOMIC DNA]</scope>
    <source>
        <strain evidence="2">ATCC BAA-1101 / DSM 17681 / MLHE-1</strain>
    </source>
</reference>
<proteinExistence type="predicted"/>
<dbReference type="KEGG" id="aeh:Mlg_0326"/>
<dbReference type="PANTHER" id="PTHR33973:SF4">
    <property type="entry name" value="OS07G0153300 PROTEIN"/>
    <property type="match status" value="1"/>
</dbReference>
<dbReference type="eggNOG" id="COG3496">
    <property type="taxonomic scope" value="Bacteria"/>
</dbReference>
<protein>
    <recommendedName>
        <fullName evidence="3">DUF1365 domain-containing protein</fullName>
    </recommendedName>
</protein>
<dbReference type="Proteomes" id="UP000001962">
    <property type="component" value="Chromosome"/>
</dbReference>
<accession>Q0ABV6</accession>
<dbReference type="PANTHER" id="PTHR33973">
    <property type="entry name" value="OS07G0153300 PROTEIN"/>
    <property type="match status" value="1"/>
</dbReference>
<evidence type="ECO:0000313" key="2">
    <source>
        <dbReference type="Proteomes" id="UP000001962"/>
    </source>
</evidence>
<dbReference type="AlphaFoldDB" id="Q0ABV6"/>
<evidence type="ECO:0000313" key="1">
    <source>
        <dbReference type="EMBL" id="ABI55681.1"/>
    </source>
</evidence>
<name>Q0ABV6_ALKEH</name>
<organism evidence="1 2">
    <name type="scientific">Alkalilimnicola ehrlichii (strain ATCC BAA-1101 / DSM 17681 / MLHE-1)</name>
    <dbReference type="NCBI Taxonomy" id="187272"/>
    <lineage>
        <taxon>Bacteria</taxon>
        <taxon>Pseudomonadati</taxon>
        <taxon>Pseudomonadota</taxon>
        <taxon>Gammaproteobacteria</taxon>
        <taxon>Chromatiales</taxon>
        <taxon>Ectothiorhodospiraceae</taxon>
        <taxon>Alkalilimnicola</taxon>
    </lineage>
</organism>
<keyword evidence="2" id="KW-1185">Reference proteome</keyword>